<dbReference type="EMBL" id="PGOL01045284">
    <property type="protein sequence ID" value="PKH47830.1"/>
    <property type="molecule type" value="Genomic_DNA"/>
</dbReference>
<name>A0A2I0GBT3_PUNGR</name>
<reference evidence="1 2" key="1">
    <citation type="submission" date="2017-11" db="EMBL/GenBank/DDBJ databases">
        <title>De-novo sequencing of pomegranate (Punica granatum L.) genome.</title>
        <authorList>
            <person name="Akparov Z."/>
            <person name="Amiraslanov A."/>
            <person name="Hajiyeva S."/>
            <person name="Abbasov M."/>
            <person name="Kaur K."/>
            <person name="Hamwieh A."/>
            <person name="Solovyev V."/>
            <person name="Salamov A."/>
            <person name="Braich B."/>
            <person name="Kosarev P."/>
            <person name="Mahmoud A."/>
            <person name="Hajiyev E."/>
            <person name="Babayeva S."/>
            <person name="Izzatullayeva V."/>
            <person name="Mammadov A."/>
            <person name="Mammadov A."/>
            <person name="Sharifova S."/>
            <person name="Ojaghi J."/>
            <person name="Eynullazada K."/>
            <person name="Bayramov B."/>
            <person name="Abdulazimova A."/>
            <person name="Shahmuradov I."/>
        </authorList>
    </citation>
    <scope>NUCLEOTIDE SEQUENCE [LARGE SCALE GENOMIC DNA]</scope>
    <source>
        <strain evidence="2">cv. AG2017</strain>
        <tissue evidence="1">Leaf</tissue>
    </source>
</reference>
<evidence type="ECO:0000313" key="1">
    <source>
        <dbReference type="EMBL" id="PKH47830.1"/>
    </source>
</evidence>
<comment type="caution">
    <text evidence="1">The sequence shown here is derived from an EMBL/GenBank/DDBJ whole genome shotgun (WGS) entry which is preliminary data.</text>
</comment>
<proteinExistence type="predicted"/>
<dbReference type="Proteomes" id="UP000233551">
    <property type="component" value="Unassembled WGS sequence"/>
</dbReference>
<sequence>MAVGATTAIQRLLTFYVEEAREAEISKAPPELKWEDLQETKGKVEYLEAEIQDPSEKVLGTEENPRITYVSQLLDNDRKLRIIDTLHKFKDCFTWEYSEMPVLSRDFVEHRLPIKPEYRPFKQHLKWIRNK</sequence>
<keyword evidence="2" id="KW-1185">Reference proteome</keyword>
<dbReference type="AlphaFoldDB" id="A0A2I0GBT3"/>
<organism evidence="1 2">
    <name type="scientific">Punica granatum</name>
    <name type="common">Pomegranate</name>
    <dbReference type="NCBI Taxonomy" id="22663"/>
    <lineage>
        <taxon>Eukaryota</taxon>
        <taxon>Viridiplantae</taxon>
        <taxon>Streptophyta</taxon>
        <taxon>Embryophyta</taxon>
        <taxon>Tracheophyta</taxon>
        <taxon>Spermatophyta</taxon>
        <taxon>Magnoliopsida</taxon>
        <taxon>eudicotyledons</taxon>
        <taxon>Gunneridae</taxon>
        <taxon>Pentapetalae</taxon>
        <taxon>rosids</taxon>
        <taxon>malvids</taxon>
        <taxon>Myrtales</taxon>
        <taxon>Lythraceae</taxon>
        <taxon>Punica</taxon>
    </lineage>
</organism>
<gene>
    <name evidence="1" type="ORF">CRG98_050426</name>
</gene>
<evidence type="ECO:0000313" key="2">
    <source>
        <dbReference type="Proteomes" id="UP000233551"/>
    </source>
</evidence>
<accession>A0A2I0GBT3</accession>
<dbReference type="STRING" id="22663.A0A2I0GBT3"/>
<protein>
    <submittedName>
        <fullName evidence="1">Uncharacterized protein</fullName>
    </submittedName>
</protein>